<comment type="caution">
    <text evidence="1">The sequence shown here is derived from an EMBL/GenBank/DDBJ whole genome shotgun (WGS) entry which is preliminary data.</text>
</comment>
<proteinExistence type="predicted"/>
<protein>
    <submittedName>
        <fullName evidence="1">Uncharacterized protein</fullName>
    </submittedName>
</protein>
<evidence type="ECO:0000313" key="1">
    <source>
        <dbReference type="EMBL" id="KKN91189.1"/>
    </source>
</evidence>
<gene>
    <name evidence="1" type="ORF">LCGC14_0220550</name>
</gene>
<reference evidence="1" key="1">
    <citation type="journal article" date="2015" name="Nature">
        <title>Complex archaea that bridge the gap between prokaryotes and eukaryotes.</title>
        <authorList>
            <person name="Spang A."/>
            <person name="Saw J.H."/>
            <person name="Jorgensen S.L."/>
            <person name="Zaremba-Niedzwiedzka K."/>
            <person name="Martijn J."/>
            <person name="Lind A.E."/>
            <person name="van Eijk R."/>
            <person name="Schleper C."/>
            <person name="Guy L."/>
            <person name="Ettema T.J."/>
        </authorList>
    </citation>
    <scope>NUCLEOTIDE SEQUENCE</scope>
</reference>
<name>A0A0F9UHP9_9ZZZZ</name>
<dbReference type="EMBL" id="LAZR01000105">
    <property type="protein sequence ID" value="KKN91189.1"/>
    <property type="molecule type" value="Genomic_DNA"/>
</dbReference>
<organism evidence="1">
    <name type="scientific">marine sediment metagenome</name>
    <dbReference type="NCBI Taxonomy" id="412755"/>
    <lineage>
        <taxon>unclassified sequences</taxon>
        <taxon>metagenomes</taxon>
        <taxon>ecological metagenomes</taxon>
    </lineage>
</organism>
<accession>A0A0F9UHP9</accession>
<dbReference type="AlphaFoldDB" id="A0A0F9UHP9"/>
<sequence>MSTRTLVSIDLDWLNSAKHPIRQLRELLHHIPRDTPAIITIEHHEFLPQLHKWVKSGKVKTPFNILNIDEHHDYYRNCPPFHPEGTDNNCGNWGYRIPTKWYDRYTWVNTVDSDLWHDWTYAQEWLDNHGIKHSVRGNHRLSRLSTEFVAAIFCVSPDFLGEDMLDLAPKAVGIIACHFKIARAPEIISDDVGNYDGLLRRSVSGWRMAARPKSAKLAC</sequence>